<dbReference type="SUPFAM" id="SSF51621">
    <property type="entry name" value="Phosphoenolpyruvate/pyruvate domain"/>
    <property type="match status" value="1"/>
</dbReference>
<evidence type="ECO:0000256" key="4">
    <source>
        <dbReference type="PIRSR" id="PIRSR015582-1"/>
    </source>
</evidence>
<comment type="caution">
    <text evidence="7">The sequence shown here is derived from an EMBL/GenBank/DDBJ whole genome shotgun (WGS) entry which is preliminary data.</text>
</comment>
<keyword evidence="3 5" id="KW-0460">Magnesium</keyword>
<feature type="binding site" evidence="5">
    <location>
        <position position="156"/>
    </location>
    <ligand>
        <name>Mg(2+)</name>
        <dbReference type="ChEBI" id="CHEBI:18420"/>
    </ligand>
</feature>
<sequence length="297" mass="32901">MRLRRSLHFVPGANEKMMNKAISLRADALIFDLEDSVTPEAKQAARDAVCAWLDENKGCRQERLVRVNPFDSEWGRDDLEKIVQHQPDAIVLPKVLSRETVASVDLILQQAEKSLPENFTSPRLILIGTEEAGAVFNLPQMTNHPRVDGLTWGAEDLSVSLGARRKRDLNGNYLEVFGFVRSYCLLAAAAAGVQPIDSVYTDIRDIAGLCRESETAADMGFTGKLTIHPDQIEVVNAAFTPSAEEIERAEILVRAFDENRREGKMAFTFEGSMVDVPHLKRAEQLLAIAAQIAAQNS</sequence>
<dbReference type="Pfam" id="PF03328">
    <property type="entry name" value="HpcH_HpaI"/>
    <property type="match status" value="1"/>
</dbReference>
<gene>
    <name evidence="7" type="ORF">ABR85_08735</name>
</gene>
<name>A0A0R2SYA4_9GAMM</name>
<dbReference type="InterPro" id="IPR015813">
    <property type="entry name" value="Pyrv/PenolPyrv_kinase-like_dom"/>
</dbReference>
<evidence type="ECO:0000259" key="6">
    <source>
        <dbReference type="Pfam" id="PF03328"/>
    </source>
</evidence>
<feature type="binding site" evidence="5">
    <location>
        <position position="130"/>
    </location>
    <ligand>
        <name>Mg(2+)</name>
        <dbReference type="ChEBI" id="CHEBI:18420"/>
    </ligand>
</feature>
<evidence type="ECO:0000313" key="8">
    <source>
        <dbReference type="Proteomes" id="UP000051242"/>
    </source>
</evidence>
<comment type="cofactor">
    <cofactor evidence="1">
        <name>Mg(2+)</name>
        <dbReference type="ChEBI" id="CHEBI:18420"/>
    </cofactor>
</comment>
<evidence type="ECO:0000256" key="2">
    <source>
        <dbReference type="ARBA" id="ARBA00022723"/>
    </source>
</evidence>
<dbReference type="GO" id="GO:0006107">
    <property type="term" value="P:oxaloacetate metabolic process"/>
    <property type="evidence" value="ECO:0007669"/>
    <property type="project" value="TreeGrafter"/>
</dbReference>
<dbReference type="PIRSF" id="PIRSF015582">
    <property type="entry name" value="Cit_lyase_B"/>
    <property type="match status" value="1"/>
</dbReference>
<keyword evidence="2 5" id="KW-0479">Metal-binding</keyword>
<organism evidence="7 8">
    <name type="scientific">OM182 bacterium BACL3 MAG-120619-bin3</name>
    <dbReference type="NCBI Taxonomy" id="1655593"/>
    <lineage>
        <taxon>Bacteria</taxon>
        <taxon>Pseudomonadati</taxon>
        <taxon>Pseudomonadota</taxon>
        <taxon>Gammaproteobacteria</taxon>
        <taxon>OMG group</taxon>
        <taxon>OM182 clade</taxon>
    </lineage>
</organism>
<dbReference type="EMBL" id="LICD01000131">
    <property type="protein sequence ID" value="KRO79924.1"/>
    <property type="molecule type" value="Genomic_DNA"/>
</dbReference>
<feature type="domain" description="HpcH/HpaI aldolase/citrate lyase" evidence="6">
    <location>
        <begin position="5"/>
        <end position="229"/>
    </location>
</feature>
<accession>A0A0R2SYA4</accession>
<dbReference type="PANTHER" id="PTHR32308:SF0">
    <property type="entry name" value="HPCH_HPAI ALDOLASE_CITRATE LYASE DOMAIN-CONTAINING PROTEIN"/>
    <property type="match status" value="1"/>
</dbReference>
<dbReference type="AlphaFoldDB" id="A0A0R2SYA4"/>
<feature type="binding site" evidence="4">
    <location>
        <position position="130"/>
    </location>
    <ligand>
        <name>substrate</name>
    </ligand>
</feature>
<evidence type="ECO:0000256" key="1">
    <source>
        <dbReference type="ARBA" id="ARBA00001946"/>
    </source>
</evidence>
<dbReference type="InterPro" id="IPR005000">
    <property type="entry name" value="Aldolase/citrate-lyase_domain"/>
</dbReference>
<evidence type="ECO:0000313" key="7">
    <source>
        <dbReference type="EMBL" id="KRO79924.1"/>
    </source>
</evidence>
<evidence type="ECO:0000256" key="3">
    <source>
        <dbReference type="ARBA" id="ARBA00022842"/>
    </source>
</evidence>
<dbReference type="GO" id="GO:0003824">
    <property type="term" value="F:catalytic activity"/>
    <property type="evidence" value="ECO:0007669"/>
    <property type="project" value="InterPro"/>
</dbReference>
<proteinExistence type="predicted"/>
<reference evidence="7 8" key="1">
    <citation type="submission" date="2015-10" db="EMBL/GenBank/DDBJ databases">
        <title>Metagenome-Assembled Genomes uncover a global brackish microbiome.</title>
        <authorList>
            <person name="Hugerth L.W."/>
            <person name="Larsson J."/>
            <person name="Alneberg J."/>
            <person name="Lindh M.V."/>
            <person name="Legrand C."/>
            <person name="Pinhassi J."/>
            <person name="Andersson A.F."/>
        </authorList>
    </citation>
    <scope>NUCLEOTIDE SEQUENCE [LARGE SCALE GENOMIC DNA]</scope>
    <source>
        <strain evidence="7">BACL22 MAG-120619-bin3</strain>
    </source>
</reference>
<evidence type="ECO:0000256" key="5">
    <source>
        <dbReference type="PIRSR" id="PIRSR015582-2"/>
    </source>
</evidence>
<protein>
    <recommendedName>
        <fullName evidence="6">HpcH/HpaI aldolase/citrate lyase domain-containing protein</fullName>
    </recommendedName>
</protein>
<dbReference type="InterPro" id="IPR040442">
    <property type="entry name" value="Pyrv_kinase-like_dom_sf"/>
</dbReference>
<dbReference type="PANTHER" id="PTHR32308">
    <property type="entry name" value="LYASE BETA SUBUNIT, PUTATIVE (AFU_ORTHOLOGUE AFUA_4G13030)-RELATED"/>
    <property type="match status" value="1"/>
</dbReference>
<dbReference type="InterPro" id="IPR011206">
    <property type="entry name" value="Citrate_lyase_beta/mcl1/mcl2"/>
</dbReference>
<dbReference type="GO" id="GO:0000287">
    <property type="term" value="F:magnesium ion binding"/>
    <property type="evidence" value="ECO:0007669"/>
    <property type="project" value="TreeGrafter"/>
</dbReference>
<dbReference type="Gene3D" id="3.20.20.60">
    <property type="entry name" value="Phosphoenolpyruvate-binding domains"/>
    <property type="match status" value="1"/>
</dbReference>
<dbReference type="Proteomes" id="UP000051242">
    <property type="component" value="Unassembled WGS sequence"/>
</dbReference>
<feature type="binding site" evidence="4">
    <location>
        <position position="66"/>
    </location>
    <ligand>
        <name>substrate</name>
    </ligand>
</feature>